<protein>
    <submittedName>
        <fullName evidence="3">9447_t:CDS:1</fullName>
    </submittedName>
</protein>
<dbReference type="GO" id="GO:0000027">
    <property type="term" value="P:ribosomal large subunit assembly"/>
    <property type="evidence" value="ECO:0007669"/>
    <property type="project" value="TreeGrafter"/>
</dbReference>
<evidence type="ECO:0000259" key="2">
    <source>
        <dbReference type="PROSITE" id="PS50833"/>
    </source>
</evidence>
<dbReference type="SUPFAM" id="SSF52954">
    <property type="entry name" value="Class II aaRS ABD-related"/>
    <property type="match status" value="1"/>
</dbReference>
<organism evidence="3 4">
    <name type="scientific">Acaulospora morrowiae</name>
    <dbReference type="NCBI Taxonomy" id="94023"/>
    <lineage>
        <taxon>Eukaryota</taxon>
        <taxon>Fungi</taxon>
        <taxon>Fungi incertae sedis</taxon>
        <taxon>Mucoromycota</taxon>
        <taxon>Glomeromycotina</taxon>
        <taxon>Glomeromycetes</taxon>
        <taxon>Diversisporales</taxon>
        <taxon>Acaulosporaceae</taxon>
        <taxon>Acaulospora</taxon>
    </lineage>
</organism>
<dbReference type="EMBL" id="CAJVPV010000082">
    <property type="protein sequence ID" value="CAG8441854.1"/>
    <property type="molecule type" value="Genomic_DNA"/>
</dbReference>
<keyword evidence="4" id="KW-1185">Reference proteome</keyword>
<comment type="caution">
    <text evidence="3">The sequence shown here is derived from an EMBL/GenBank/DDBJ whole genome shotgun (WGS) entry which is preliminary data.</text>
</comment>
<dbReference type="PANTHER" id="PTHR12661:SF5">
    <property type="entry name" value="SUPPRESSOR OF SWI4 1 HOMOLOG"/>
    <property type="match status" value="1"/>
</dbReference>
<feature type="compositionally biased region" description="Basic residues" evidence="1">
    <location>
        <begin position="1"/>
        <end position="10"/>
    </location>
</feature>
<dbReference type="GO" id="GO:0019843">
    <property type="term" value="F:rRNA binding"/>
    <property type="evidence" value="ECO:0007669"/>
    <property type="project" value="InterPro"/>
</dbReference>
<reference evidence="3" key="1">
    <citation type="submission" date="2021-06" db="EMBL/GenBank/DDBJ databases">
        <authorList>
            <person name="Kallberg Y."/>
            <person name="Tangrot J."/>
            <person name="Rosling A."/>
        </authorList>
    </citation>
    <scope>NUCLEOTIDE SEQUENCE</scope>
    <source>
        <strain evidence="3">CL551</strain>
    </source>
</reference>
<dbReference type="AlphaFoldDB" id="A0A9N8V3V9"/>
<evidence type="ECO:0000313" key="3">
    <source>
        <dbReference type="EMBL" id="CAG8441854.1"/>
    </source>
</evidence>
<evidence type="ECO:0000313" key="4">
    <source>
        <dbReference type="Proteomes" id="UP000789342"/>
    </source>
</evidence>
<feature type="compositionally biased region" description="Basic residues" evidence="1">
    <location>
        <begin position="466"/>
        <end position="477"/>
    </location>
</feature>
<dbReference type="OrthoDB" id="10261452at2759"/>
<dbReference type="InterPro" id="IPR007109">
    <property type="entry name" value="Brix"/>
</dbReference>
<feature type="region of interest" description="Disordered" evidence="1">
    <location>
        <begin position="366"/>
        <end position="477"/>
    </location>
</feature>
<dbReference type="PANTHER" id="PTHR12661">
    <property type="entry name" value="PETER PAN-RELATED"/>
    <property type="match status" value="1"/>
</dbReference>
<feature type="region of interest" description="Disordered" evidence="1">
    <location>
        <begin position="1"/>
        <end position="22"/>
    </location>
</feature>
<dbReference type="Pfam" id="PF04427">
    <property type="entry name" value="Brix"/>
    <property type="match status" value="1"/>
</dbReference>
<dbReference type="Proteomes" id="UP000789342">
    <property type="component" value="Unassembled WGS sequence"/>
</dbReference>
<dbReference type="SMART" id="SM00879">
    <property type="entry name" value="Brix"/>
    <property type="match status" value="1"/>
</dbReference>
<name>A0A9N8V3V9_9GLOM</name>
<gene>
    <name evidence="3" type="ORF">AMORRO_LOCUS346</name>
</gene>
<feature type="domain" description="Brix" evidence="2">
    <location>
        <begin position="25"/>
        <end position="283"/>
    </location>
</feature>
<evidence type="ECO:0000256" key="1">
    <source>
        <dbReference type="SAM" id="MobiDB-lite"/>
    </source>
</evidence>
<dbReference type="PROSITE" id="PS50833">
    <property type="entry name" value="BRIX"/>
    <property type="match status" value="1"/>
</dbReference>
<accession>A0A9N8V3V9</accession>
<sequence length="477" mass="55092">MARRKKRRTHIPVNESASPNAPKIPKSFVFKSGKVGTSVAGLVNDMRKVMEPHTAINLRERKNNRLKDFVAVAGQLGVTHFSIFTQTENGTNFRLARTPRGPTLCFKVLKYSLIRDILSAQINPKSLNSEFKTPPLLVLNNFGKEKHFELMANMFQSMYPSINMNLADARRVVLFNYNSDTKHIDFRHYRIGVKPVGLSKSVRRIINDHIPDLHGYEDISEYVLREGHVSGSEAESSADETVTLAQDFIGRNNRKSDQRAIKLTEIGPRMELQLVKIQNGLCDGEVLYHEFVHKTPEEVKKMNKKRERRIQQAALRRKEQERNVERKRLEKEAQRLASIKGEDSKSRDRDLYDLENEFSDLEQENEEYIKEQQQTDNSENEVLFKESSDEDEAGSSDSEQRSVKRSIAPKKSGSKAQYSSKRSVNRIDREDTSNDFMVNRNPRRRRNDDSVGDRPKMGIKISMTMNKKRKRNQHKNS</sequence>
<proteinExistence type="predicted"/>
<dbReference type="InterPro" id="IPR045112">
    <property type="entry name" value="PPAN-like"/>
</dbReference>
<dbReference type="GO" id="GO:0006364">
    <property type="term" value="P:rRNA processing"/>
    <property type="evidence" value="ECO:0007669"/>
    <property type="project" value="InterPro"/>
</dbReference>
<dbReference type="GO" id="GO:0030687">
    <property type="term" value="C:preribosome, large subunit precursor"/>
    <property type="evidence" value="ECO:0007669"/>
    <property type="project" value="TreeGrafter"/>
</dbReference>
<feature type="compositionally biased region" description="Basic and acidic residues" evidence="1">
    <location>
        <begin position="446"/>
        <end position="456"/>
    </location>
</feature>